<keyword evidence="3" id="KW-0238">DNA-binding</keyword>
<dbReference type="Gene3D" id="1.10.4040.10">
    <property type="entry name" value="Penicillinase repressor domain"/>
    <property type="match status" value="1"/>
</dbReference>
<name>A0A9X2ABL5_9FLAO</name>
<dbReference type="InterPro" id="IPR036388">
    <property type="entry name" value="WH-like_DNA-bd_sf"/>
</dbReference>
<evidence type="ECO:0000256" key="1">
    <source>
        <dbReference type="ARBA" id="ARBA00011046"/>
    </source>
</evidence>
<dbReference type="RefSeq" id="WP_240713405.1">
    <property type="nucleotide sequence ID" value="NZ_JAKVTV010000002.1"/>
</dbReference>
<evidence type="ECO:0000313" key="5">
    <source>
        <dbReference type="EMBL" id="MCH4823243.1"/>
    </source>
</evidence>
<keyword evidence="2" id="KW-0805">Transcription regulation</keyword>
<comment type="caution">
    <text evidence="5">The sequence shown here is derived from an EMBL/GenBank/DDBJ whole genome shotgun (WGS) entry which is preliminary data.</text>
</comment>
<evidence type="ECO:0000256" key="2">
    <source>
        <dbReference type="ARBA" id="ARBA00023015"/>
    </source>
</evidence>
<dbReference type="InterPro" id="IPR005650">
    <property type="entry name" value="BlaI_family"/>
</dbReference>
<proteinExistence type="inferred from homology"/>
<organism evidence="5 6">
    <name type="scientific">Christiangramia lutea</name>
    <dbReference type="NCBI Taxonomy" id="1607951"/>
    <lineage>
        <taxon>Bacteria</taxon>
        <taxon>Pseudomonadati</taxon>
        <taxon>Bacteroidota</taxon>
        <taxon>Flavobacteriia</taxon>
        <taxon>Flavobacteriales</taxon>
        <taxon>Flavobacteriaceae</taxon>
        <taxon>Christiangramia</taxon>
    </lineage>
</organism>
<dbReference type="GO" id="GO:0003677">
    <property type="term" value="F:DNA binding"/>
    <property type="evidence" value="ECO:0007669"/>
    <property type="project" value="UniProtKB-KW"/>
</dbReference>
<evidence type="ECO:0000313" key="6">
    <source>
        <dbReference type="Proteomes" id="UP001139226"/>
    </source>
</evidence>
<dbReference type="GO" id="GO:0045892">
    <property type="term" value="P:negative regulation of DNA-templated transcription"/>
    <property type="evidence" value="ECO:0007669"/>
    <property type="project" value="InterPro"/>
</dbReference>
<dbReference type="PIRSF" id="PIRSF019455">
    <property type="entry name" value="CopR_AtkY"/>
    <property type="match status" value="1"/>
</dbReference>
<dbReference type="InterPro" id="IPR036390">
    <property type="entry name" value="WH_DNA-bd_sf"/>
</dbReference>
<comment type="similarity">
    <text evidence="1">Belongs to the BlaI transcriptional regulatory family.</text>
</comment>
<dbReference type="Pfam" id="PF03965">
    <property type="entry name" value="Penicillinase_R"/>
    <property type="match status" value="1"/>
</dbReference>
<accession>A0A9X2ABL5</accession>
<gene>
    <name evidence="5" type="ORF">ML462_08650</name>
</gene>
<keyword evidence="6" id="KW-1185">Reference proteome</keyword>
<protein>
    <submittedName>
        <fullName evidence="5">BlaI/MecI/CopY family transcriptional regulator</fullName>
    </submittedName>
</protein>
<evidence type="ECO:0000256" key="3">
    <source>
        <dbReference type="ARBA" id="ARBA00023125"/>
    </source>
</evidence>
<evidence type="ECO:0000256" key="4">
    <source>
        <dbReference type="ARBA" id="ARBA00023163"/>
    </source>
</evidence>
<dbReference type="EMBL" id="JAKVTV010000002">
    <property type="protein sequence ID" value="MCH4823243.1"/>
    <property type="molecule type" value="Genomic_DNA"/>
</dbReference>
<dbReference type="Gene3D" id="1.10.10.10">
    <property type="entry name" value="Winged helix-like DNA-binding domain superfamily/Winged helix DNA-binding domain"/>
    <property type="match status" value="1"/>
</dbReference>
<sequence length="121" mass="14374">MELSNSEEQLMQILWKKEKAFMKDLVNAYPEPKPALTTVATLLKRMQDKNFVGYEQVGRSREYFPKVTKKKYFSKQMNGMIKSFFNDSPSQFASFFTRETDLSDKELKELRDLIDERIKKK</sequence>
<dbReference type="SUPFAM" id="SSF46785">
    <property type="entry name" value="Winged helix' DNA-binding domain"/>
    <property type="match status" value="1"/>
</dbReference>
<dbReference type="AlphaFoldDB" id="A0A9X2ABL5"/>
<dbReference type="Proteomes" id="UP001139226">
    <property type="component" value="Unassembled WGS sequence"/>
</dbReference>
<keyword evidence="4" id="KW-0804">Transcription</keyword>
<reference evidence="5" key="1">
    <citation type="submission" date="2022-03" db="EMBL/GenBank/DDBJ databases">
        <title>Gramella crocea sp. nov., isolated from activated sludge of a seafood processing plant.</title>
        <authorList>
            <person name="Zhang X."/>
        </authorList>
    </citation>
    <scope>NUCLEOTIDE SEQUENCE</scope>
    <source>
        <strain evidence="5">YJ019</strain>
    </source>
</reference>